<feature type="compositionally biased region" description="Basic and acidic residues" evidence="4">
    <location>
        <begin position="142"/>
        <end position="153"/>
    </location>
</feature>
<sequence length="416" mass="47883">MDDGDFLHAINGDWDAMLSLMRANRQVAQRTDASGMTILHWVCLHQDAPTDIVVKVVFAYPYAVHVRNDAGHLPIELAIQAECSERTLEVLRAAANGSRRSEDTNGRTLYRHDIRGMTKDERGDLNRETIDYPLSFEHHHRMTEDGSESREGSEYQPHQNQTYFGGIDDDDDEEEDDVDADELEYQQRHCHYQSHSFQSQSLLHKNRRLERSVSDQEERLRERENDLISIATAEDSVPLGLFDPSKGPSETTLMSNFIVQEEAKTNRGNGNISSRSLGAGPRSKMAFPPRWKQSRMCHFTVFLRETWVPTKLLFLPFSMTTHKITPDSTCGQAKAMYDQCFDQWYTKVFLQHKAQGVMGCQKEYEAYTQCFMHELDNDKALVESIKSVMQPEVKQRFETRRNASRQEDDKSKNSSS</sequence>
<dbReference type="VEuPathDB" id="FungiDB:HpaG809777"/>
<dbReference type="InterPro" id="IPR007918">
    <property type="entry name" value="MDM35_apoptosis"/>
</dbReference>
<name>M4BTJ2_HYAAE</name>
<reference evidence="6" key="1">
    <citation type="journal article" date="2010" name="Science">
        <title>Signatures of adaptation to obligate biotrophy in the Hyaloperonospora arabidopsidis genome.</title>
        <authorList>
            <person name="Baxter L."/>
            <person name="Tripathy S."/>
            <person name="Ishaque N."/>
            <person name="Boot N."/>
            <person name="Cabral A."/>
            <person name="Kemen E."/>
            <person name="Thines M."/>
            <person name="Ah-Fong A."/>
            <person name="Anderson R."/>
            <person name="Badejoko W."/>
            <person name="Bittner-Eddy P."/>
            <person name="Boore J.L."/>
            <person name="Chibucos M.C."/>
            <person name="Coates M."/>
            <person name="Dehal P."/>
            <person name="Delehaunty K."/>
            <person name="Dong S."/>
            <person name="Downton P."/>
            <person name="Dumas B."/>
            <person name="Fabro G."/>
            <person name="Fronick C."/>
            <person name="Fuerstenberg S.I."/>
            <person name="Fulton L."/>
            <person name="Gaulin E."/>
            <person name="Govers F."/>
            <person name="Hughes L."/>
            <person name="Humphray S."/>
            <person name="Jiang R.H."/>
            <person name="Judelson H."/>
            <person name="Kamoun S."/>
            <person name="Kyung K."/>
            <person name="Meijer H."/>
            <person name="Minx P."/>
            <person name="Morris P."/>
            <person name="Nelson J."/>
            <person name="Phuntumart V."/>
            <person name="Qutob D."/>
            <person name="Rehmany A."/>
            <person name="Rougon-Cardoso A."/>
            <person name="Ryden P."/>
            <person name="Torto-Alalibo T."/>
            <person name="Studholme D."/>
            <person name="Wang Y."/>
            <person name="Win J."/>
            <person name="Wood J."/>
            <person name="Clifton S.W."/>
            <person name="Rogers J."/>
            <person name="Van den Ackerveken G."/>
            <person name="Jones J.D."/>
            <person name="McDowell J.M."/>
            <person name="Beynon J."/>
            <person name="Tyler B.M."/>
        </authorList>
    </citation>
    <scope>NUCLEOTIDE SEQUENCE [LARGE SCALE GENOMIC DNA]</scope>
    <source>
        <strain evidence="6">Emoy2</strain>
    </source>
</reference>
<proteinExistence type="inferred from homology"/>
<dbReference type="HOGENOM" id="CLU_654658_0_0_1"/>
<dbReference type="InterPro" id="IPR036770">
    <property type="entry name" value="Ankyrin_rpt-contain_sf"/>
</dbReference>
<feature type="compositionally biased region" description="Acidic residues" evidence="4">
    <location>
        <begin position="167"/>
        <end position="179"/>
    </location>
</feature>
<dbReference type="Pfam" id="PF05254">
    <property type="entry name" value="UPF0203"/>
    <property type="match status" value="1"/>
</dbReference>
<protein>
    <submittedName>
        <fullName evidence="5">Uncharacterized protein</fullName>
    </submittedName>
</protein>
<reference evidence="5" key="2">
    <citation type="submission" date="2015-06" db="UniProtKB">
        <authorList>
            <consortium name="EnsemblProtists"/>
        </authorList>
    </citation>
    <scope>IDENTIFICATION</scope>
    <source>
        <strain evidence="5">Emoy2</strain>
    </source>
</reference>
<keyword evidence="2" id="KW-1015">Disulfide bond</keyword>
<dbReference type="AlphaFoldDB" id="M4BTJ2"/>
<dbReference type="SUPFAM" id="SSF48403">
    <property type="entry name" value="Ankyrin repeat"/>
    <property type="match status" value="1"/>
</dbReference>
<evidence type="ECO:0000313" key="5">
    <source>
        <dbReference type="EnsemblProtists" id="HpaP809777"/>
    </source>
</evidence>
<evidence type="ECO:0000256" key="3">
    <source>
        <dbReference type="SAM" id="Coils"/>
    </source>
</evidence>
<dbReference type="OMA" id="THCYLNE"/>
<feature type="region of interest" description="Disordered" evidence="4">
    <location>
        <begin position="141"/>
        <end position="179"/>
    </location>
</feature>
<evidence type="ECO:0000256" key="2">
    <source>
        <dbReference type="ARBA" id="ARBA00023157"/>
    </source>
</evidence>
<feature type="region of interest" description="Disordered" evidence="4">
    <location>
        <begin position="393"/>
        <end position="416"/>
    </location>
</feature>
<evidence type="ECO:0000313" key="6">
    <source>
        <dbReference type="Proteomes" id="UP000011713"/>
    </source>
</evidence>
<evidence type="ECO:0000256" key="4">
    <source>
        <dbReference type="SAM" id="MobiDB-lite"/>
    </source>
</evidence>
<dbReference type="EnsemblProtists" id="HpaT809777">
    <property type="protein sequence ID" value="HpaP809777"/>
    <property type="gene ID" value="HpaG809777"/>
</dbReference>
<feature type="coiled-coil region" evidence="3">
    <location>
        <begin position="199"/>
        <end position="226"/>
    </location>
</feature>
<organism evidence="5 6">
    <name type="scientific">Hyaloperonospora arabidopsidis (strain Emoy2)</name>
    <name type="common">Downy mildew agent</name>
    <name type="synonym">Peronospora arabidopsidis</name>
    <dbReference type="NCBI Taxonomy" id="559515"/>
    <lineage>
        <taxon>Eukaryota</taxon>
        <taxon>Sar</taxon>
        <taxon>Stramenopiles</taxon>
        <taxon>Oomycota</taxon>
        <taxon>Peronosporomycetes</taxon>
        <taxon>Peronosporales</taxon>
        <taxon>Peronosporaceae</taxon>
        <taxon>Hyaloperonospora</taxon>
    </lineage>
</organism>
<dbReference type="Gene3D" id="1.25.40.20">
    <property type="entry name" value="Ankyrin repeat-containing domain"/>
    <property type="match status" value="1"/>
</dbReference>
<dbReference type="eggNOG" id="ENOG502SIKC">
    <property type="taxonomic scope" value="Eukaryota"/>
</dbReference>
<keyword evidence="6" id="KW-1185">Reference proteome</keyword>
<dbReference type="EMBL" id="JH597849">
    <property type="status" value="NOT_ANNOTATED_CDS"/>
    <property type="molecule type" value="Genomic_DNA"/>
</dbReference>
<dbReference type="InParanoid" id="M4BTJ2"/>
<accession>M4BTJ2</accession>
<evidence type="ECO:0000256" key="1">
    <source>
        <dbReference type="ARBA" id="ARBA00006196"/>
    </source>
</evidence>
<comment type="similarity">
    <text evidence="1">Belongs to the TRIAP1/MDM35 family.</text>
</comment>
<keyword evidence="3" id="KW-0175">Coiled coil</keyword>
<dbReference type="Proteomes" id="UP000011713">
    <property type="component" value="Unassembled WGS sequence"/>
</dbReference>